<dbReference type="OrthoDB" id="10253954at2759"/>
<dbReference type="Proteomes" id="UP000228934">
    <property type="component" value="Unassembled WGS sequence"/>
</dbReference>
<evidence type="ECO:0000313" key="5">
    <source>
        <dbReference type="Proteomes" id="UP000228934"/>
    </source>
</evidence>
<evidence type="ECO:0000256" key="2">
    <source>
        <dbReference type="ARBA" id="ARBA00023157"/>
    </source>
</evidence>
<dbReference type="InterPro" id="IPR051622">
    <property type="entry name" value="R-tyr_protein_phosphatases"/>
</dbReference>
<dbReference type="PANTHER" id="PTHR24051:SF9">
    <property type="entry name" value="FIBRONECTIN TYPE-III DOMAIN-CONTAINING PROTEIN"/>
    <property type="match status" value="1"/>
</dbReference>
<organism evidence="4 5">
    <name type="scientific">Aquarana catesbeiana</name>
    <name type="common">American bullfrog</name>
    <name type="synonym">Rana catesbeiana</name>
    <dbReference type="NCBI Taxonomy" id="8400"/>
    <lineage>
        <taxon>Eukaryota</taxon>
        <taxon>Metazoa</taxon>
        <taxon>Chordata</taxon>
        <taxon>Craniata</taxon>
        <taxon>Vertebrata</taxon>
        <taxon>Euteleostomi</taxon>
        <taxon>Amphibia</taxon>
        <taxon>Batrachia</taxon>
        <taxon>Anura</taxon>
        <taxon>Neobatrachia</taxon>
        <taxon>Ranoidea</taxon>
        <taxon>Ranidae</taxon>
        <taxon>Aquarana</taxon>
    </lineage>
</organism>
<proteinExistence type="predicted"/>
<gene>
    <name evidence="4" type="ORF">AB205_0187560</name>
</gene>
<name>A0A2G9QKE5_AQUCT</name>
<dbReference type="AlphaFoldDB" id="A0A2G9QKE5"/>
<feature type="domain" description="PTPRJ transmembrane" evidence="3">
    <location>
        <begin position="471"/>
        <end position="594"/>
    </location>
</feature>
<feature type="domain" description="PTPRJ transmembrane" evidence="3">
    <location>
        <begin position="159"/>
        <end position="283"/>
    </location>
</feature>
<evidence type="ECO:0000256" key="1">
    <source>
        <dbReference type="ARBA" id="ARBA00022737"/>
    </source>
</evidence>
<dbReference type="InterPro" id="IPR041201">
    <property type="entry name" value="PTPRJ_TM"/>
</dbReference>
<accession>A0A2G9QKE5</accession>
<dbReference type="EMBL" id="KV967344">
    <property type="protein sequence ID" value="PIO16037.1"/>
    <property type="molecule type" value="Genomic_DNA"/>
</dbReference>
<dbReference type="Pfam" id="PF18861">
    <property type="entry name" value="PTP_tm"/>
    <property type="match status" value="4"/>
</dbReference>
<dbReference type="PANTHER" id="PTHR24051">
    <property type="entry name" value="SUSHI DOMAIN-CONTAINING PROTEIN 1"/>
    <property type="match status" value="1"/>
</dbReference>
<keyword evidence="1" id="KW-0677">Repeat</keyword>
<feature type="domain" description="PTPRJ transmembrane" evidence="3">
    <location>
        <begin position="315"/>
        <end position="439"/>
    </location>
</feature>
<keyword evidence="2" id="KW-1015">Disulfide bond</keyword>
<feature type="non-terminal residue" evidence="4">
    <location>
        <position position="611"/>
    </location>
</feature>
<protein>
    <recommendedName>
        <fullName evidence="3">PTPRJ transmembrane domain-containing protein</fullName>
    </recommendedName>
</protein>
<reference evidence="5" key="1">
    <citation type="journal article" date="2017" name="Nat. Commun.">
        <title>The North American bullfrog draft genome provides insight into hormonal regulation of long noncoding RNA.</title>
        <authorList>
            <person name="Hammond S.A."/>
            <person name="Warren R.L."/>
            <person name="Vandervalk B.P."/>
            <person name="Kucuk E."/>
            <person name="Khan H."/>
            <person name="Gibb E.A."/>
            <person name="Pandoh P."/>
            <person name="Kirk H."/>
            <person name="Zhao Y."/>
            <person name="Jones M."/>
            <person name="Mungall A.J."/>
            <person name="Coope R."/>
            <person name="Pleasance S."/>
            <person name="Moore R.A."/>
            <person name="Holt R.A."/>
            <person name="Round J.M."/>
            <person name="Ohora S."/>
            <person name="Walle B.V."/>
            <person name="Veldhoen N."/>
            <person name="Helbing C.C."/>
            <person name="Birol I."/>
        </authorList>
    </citation>
    <scope>NUCLEOTIDE SEQUENCE [LARGE SCALE GENOMIC DNA]</scope>
</reference>
<keyword evidence="5" id="KW-1185">Reference proteome</keyword>
<evidence type="ECO:0000313" key="4">
    <source>
        <dbReference type="EMBL" id="PIO16037.1"/>
    </source>
</evidence>
<sequence length="611" mass="66052">MNITFQSFETSSGPTEAYAILVTTDLHVDKPTKGSLSKTYDDFKNGLTRTYVTSVIEQQKIQNADQLNKISVHVGDGTVSRGYVNGPLDPTLHYRVYIVGFSAINFDPETNTINEDQSAATVASFSGSASTSSAFRTDHPEIPGSVQIVRSSSRDAMDISFQGFETPNGSIVAYAIIMTTDLGGNKPAKGSLSKTYSDFKNGLTRTYVTSVIEPQNIQKDDQSIKISVHVGDGTVSRGYINGPLDPTLHYRVYLVGFTAISYDSATDTINEEQSTATVTSFSGSASTTTIFGTDPAEIPGSMQIVHSSSRDAMDITFQNFETPNEPVVAYAIIMTTDLSGSKPAEGSLSKTYNDFKNGLTSTYVTSVIEQQKIQNADQLNKISVQVGDGTVSRGYVNGPLDPTLHYRVYLVGFTDISYDPATGTINEDQSTAAVTSFSGSTSTTSTFRTEPVEIPGNVQIVRSTSRDAMNIAFRSFETPNGPIVAYAIIMTTDLSGNKPTQGYLAKTYNDFRYGLTRTYVTSVIEQQNIQNSDQSNKINVHVGDGTVSRGYFNGPLDPALHYRAYVVGFTAINYDPATDIINEDQSIAAVTSFSISTSTTTTGIYVIVMNL</sequence>
<evidence type="ECO:0000259" key="3">
    <source>
        <dbReference type="Pfam" id="PF18861"/>
    </source>
</evidence>
<feature type="domain" description="PTPRJ transmembrane" evidence="3">
    <location>
        <begin position="3"/>
        <end position="127"/>
    </location>
</feature>